<evidence type="ECO:0000256" key="1">
    <source>
        <dbReference type="ARBA" id="ARBA00005860"/>
    </source>
</evidence>
<dbReference type="GO" id="GO:0006508">
    <property type="term" value="P:proteolysis"/>
    <property type="evidence" value="ECO:0007669"/>
    <property type="project" value="UniProtKB-KW"/>
</dbReference>
<dbReference type="RefSeq" id="XP_004023754.1">
    <property type="nucleotide sequence ID" value="XM_004023705.1"/>
</dbReference>
<evidence type="ECO:0000256" key="7">
    <source>
        <dbReference type="PIRSR" id="PIRSR601577-1"/>
    </source>
</evidence>
<evidence type="ECO:0000256" key="5">
    <source>
        <dbReference type="ARBA" id="ARBA00022833"/>
    </source>
</evidence>
<evidence type="ECO:0000256" key="4">
    <source>
        <dbReference type="ARBA" id="ARBA00022801"/>
    </source>
</evidence>
<dbReference type="GeneID" id="14902922"/>
<keyword evidence="4 9" id="KW-0378">Hydrolase</keyword>
<dbReference type="GO" id="GO:0005737">
    <property type="term" value="C:cytoplasm"/>
    <property type="evidence" value="ECO:0007669"/>
    <property type="project" value="TreeGrafter"/>
</dbReference>
<dbReference type="GO" id="GO:0007155">
    <property type="term" value="P:cell adhesion"/>
    <property type="evidence" value="ECO:0007669"/>
    <property type="project" value="InterPro"/>
</dbReference>
<dbReference type="Gene3D" id="3.90.132.10">
    <property type="entry name" value="Leishmanolysin , domain 2"/>
    <property type="match status" value="1"/>
</dbReference>
<comment type="similarity">
    <text evidence="1">Belongs to the peptidase M8 family.</text>
</comment>
<dbReference type="OrthoDB" id="238768at2759"/>
<feature type="active site" evidence="7">
    <location>
        <position position="88"/>
    </location>
</feature>
<gene>
    <name evidence="9" type="ORF">IMG5_206710</name>
</gene>
<dbReference type="STRING" id="857967.G0R6N1"/>
<organism evidence="9 10">
    <name type="scientific">Ichthyophthirius multifiliis</name>
    <name type="common">White spot disease agent</name>
    <name type="synonym">Ich</name>
    <dbReference type="NCBI Taxonomy" id="5932"/>
    <lineage>
        <taxon>Eukaryota</taxon>
        <taxon>Sar</taxon>
        <taxon>Alveolata</taxon>
        <taxon>Ciliophora</taxon>
        <taxon>Intramacronucleata</taxon>
        <taxon>Oligohymenophorea</taxon>
        <taxon>Hymenostomatida</taxon>
        <taxon>Ophryoglenina</taxon>
        <taxon>Ichthyophthirius</taxon>
    </lineage>
</organism>
<keyword evidence="6 8" id="KW-0482">Metalloprotease</keyword>
<feature type="binding site" evidence="8">
    <location>
        <position position="87"/>
    </location>
    <ligand>
        <name>Zn(2+)</name>
        <dbReference type="ChEBI" id="CHEBI:29105"/>
        <note>catalytic</note>
    </ligand>
</feature>
<dbReference type="GO" id="GO:0046872">
    <property type="term" value="F:metal ion binding"/>
    <property type="evidence" value="ECO:0007669"/>
    <property type="project" value="UniProtKB-KW"/>
</dbReference>
<reference evidence="9 10" key="1">
    <citation type="submission" date="2011-07" db="EMBL/GenBank/DDBJ databases">
        <authorList>
            <person name="Coyne R."/>
            <person name="Brami D."/>
            <person name="Johnson J."/>
            <person name="Hostetler J."/>
            <person name="Hannick L."/>
            <person name="Clark T."/>
            <person name="Cassidy-Hanley D."/>
            <person name="Inman J."/>
        </authorList>
    </citation>
    <scope>NUCLEOTIDE SEQUENCE [LARGE SCALE GENOMIC DNA]</scope>
    <source>
        <strain evidence="9 10">G5</strain>
    </source>
</reference>
<keyword evidence="5 8" id="KW-0862">Zinc</keyword>
<dbReference type="InParanoid" id="G0R6N1"/>
<evidence type="ECO:0000256" key="6">
    <source>
        <dbReference type="ARBA" id="ARBA00023049"/>
    </source>
</evidence>
<dbReference type="Pfam" id="PF01457">
    <property type="entry name" value="Peptidase_M8"/>
    <property type="match status" value="1"/>
</dbReference>
<dbReference type="SUPFAM" id="SSF55486">
    <property type="entry name" value="Metalloproteases ('zincins'), catalytic domain"/>
    <property type="match status" value="1"/>
</dbReference>
<dbReference type="EC" id="3.4.24.36" evidence="9"/>
<keyword evidence="10" id="KW-1185">Reference proteome</keyword>
<name>G0R6N1_ICHMU</name>
<evidence type="ECO:0000256" key="8">
    <source>
        <dbReference type="PIRSR" id="PIRSR601577-2"/>
    </source>
</evidence>
<evidence type="ECO:0000313" key="9">
    <source>
        <dbReference type="EMBL" id="EGR26870.1"/>
    </source>
</evidence>
<accession>G0R6N1</accession>
<sequence>MRIKNTKCGIVTIPQKDKSKGQNSDLHLYISYKIENDKEYLAYALQCQHVAGIGPTHGSINFNLDKMPKFEQNAFIEFEDLMEVVIHEITHVLGFSDHDMSKWILPKGTTHAFVTTKIKEVNTVLLKTPNVLKFAREYFGCSILEGMPLQHLGGEDSVKFSLAKHNYPKRIYEYIYIIYLGPFQWFYNESSKRHRLLC</sequence>
<dbReference type="AlphaFoldDB" id="G0R6N1"/>
<dbReference type="Proteomes" id="UP000008983">
    <property type="component" value="Unassembled WGS sequence"/>
</dbReference>
<dbReference type="GO" id="GO:0004222">
    <property type="term" value="F:metalloendopeptidase activity"/>
    <property type="evidence" value="ECO:0007669"/>
    <property type="project" value="InterPro"/>
</dbReference>
<feature type="binding site" evidence="8">
    <location>
        <position position="91"/>
    </location>
    <ligand>
        <name>Zn(2+)</name>
        <dbReference type="ChEBI" id="CHEBI:29105"/>
        <note>catalytic</note>
    </ligand>
</feature>
<dbReference type="GO" id="GO:0016020">
    <property type="term" value="C:membrane"/>
    <property type="evidence" value="ECO:0007669"/>
    <property type="project" value="InterPro"/>
</dbReference>
<dbReference type="PANTHER" id="PTHR10942:SF0">
    <property type="entry name" value="LEISHMANOLYSIN-LIKE PEPTIDASE"/>
    <property type="match status" value="1"/>
</dbReference>
<comment type="cofactor">
    <cofactor evidence="8">
        <name>Zn(2+)</name>
        <dbReference type="ChEBI" id="CHEBI:29105"/>
    </cofactor>
    <text evidence="8">Binds 1 zinc ion per subunit.</text>
</comment>
<dbReference type="PANTHER" id="PTHR10942">
    <property type="entry name" value="LEISHMANOLYSIN-LIKE PEPTIDASE"/>
    <property type="match status" value="1"/>
</dbReference>
<dbReference type="eggNOG" id="KOG2556">
    <property type="taxonomic scope" value="Eukaryota"/>
</dbReference>
<evidence type="ECO:0000256" key="2">
    <source>
        <dbReference type="ARBA" id="ARBA00022670"/>
    </source>
</evidence>
<proteinExistence type="inferred from homology"/>
<dbReference type="Gene3D" id="3.10.170.20">
    <property type="match status" value="1"/>
</dbReference>
<evidence type="ECO:0000256" key="3">
    <source>
        <dbReference type="ARBA" id="ARBA00022723"/>
    </source>
</evidence>
<dbReference type="InterPro" id="IPR001577">
    <property type="entry name" value="Peptidase_M8"/>
</dbReference>
<evidence type="ECO:0000313" key="10">
    <source>
        <dbReference type="Proteomes" id="UP000008983"/>
    </source>
</evidence>
<keyword evidence="3 8" id="KW-0479">Metal-binding</keyword>
<protein>
    <submittedName>
        <fullName evidence="9">Leishmanolysin family protein, putative</fullName>
        <ecNumber evidence="9">3.4.24.36</ecNumber>
    </submittedName>
</protein>
<dbReference type="EMBL" id="GL984410">
    <property type="protein sequence ID" value="EGR26870.1"/>
    <property type="molecule type" value="Genomic_DNA"/>
</dbReference>
<keyword evidence="2" id="KW-0645">Protease</keyword>